<dbReference type="EMBL" id="JBHSIV010000025">
    <property type="protein sequence ID" value="MFC5064670.1"/>
    <property type="molecule type" value="Genomic_DNA"/>
</dbReference>
<dbReference type="RefSeq" id="WP_378038014.1">
    <property type="nucleotide sequence ID" value="NZ_JBHSIV010000025.1"/>
</dbReference>
<dbReference type="Pfam" id="PF13556">
    <property type="entry name" value="HTH_30"/>
    <property type="match status" value="1"/>
</dbReference>
<dbReference type="PANTHER" id="PTHR33744">
    <property type="entry name" value="CARBOHYDRATE DIACID REGULATOR"/>
    <property type="match status" value="1"/>
</dbReference>
<proteinExistence type="inferred from homology"/>
<protein>
    <submittedName>
        <fullName evidence="5">PucR family transcriptional regulator</fullName>
    </submittedName>
</protein>
<comment type="caution">
    <text evidence="5">The sequence shown here is derived from an EMBL/GenBank/DDBJ whole genome shotgun (WGS) entry which is preliminary data.</text>
</comment>
<keyword evidence="6" id="KW-1185">Reference proteome</keyword>
<dbReference type="Gene3D" id="1.10.10.2840">
    <property type="entry name" value="PucR C-terminal helix-turn-helix domain"/>
    <property type="match status" value="1"/>
</dbReference>
<feature type="compositionally biased region" description="Low complexity" evidence="2">
    <location>
        <begin position="242"/>
        <end position="253"/>
    </location>
</feature>
<evidence type="ECO:0000256" key="1">
    <source>
        <dbReference type="ARBA" id="ARBA00006754"/>
    </source>
</evidence>
<sequence length="428" mass="44439">MSRPRVSDATLRRLELATGGVAGAGVAEMSDRLPWFARLTAEQRAGVLMVTQLGAANFVTWLRDPDATPRLTAEAFRSAPPDLARRMTLRQTVELVRIATEVFEERIPALAGTRAEKAVLVTAVLRFGREVAFAAATVYASAAEARGAWDARLEALVVDSVIRADRDSEGAVLSRASALGWDPAARAMVLVGDPPEAAVPTGPDPLHGVRRAAYRAGVSVLLGAHGPHLLMIMSAEAGRGGTAADDPGAPRAADLPEGPGSPLRGESRAALTLADAFGPGPVVAGPVVDGLLHAHRSAARALAGHRAVAAWPAAPRPVSAEELLPERVLAGDRTAVEALVADVARPLREAGGSLVETVEAYLDHAGVLEACARSLFVHPNTVRYRLRRVADLTGAHPGEARGSALLRMAIALDRLGAAAAPPSAATVG</sequence>
<dbReference type="PANTHER" id="PTHR33744:SF7">
    <property type="entry name" value="PUCR FAMILY TRANSCRIPTIONAL REGULATOR"/>
    <property type="match status" value="1"/>
</dbReference>
<accession>A0ABV9YP66</accession>
<dbReference type="Proteomes" id="UP001595947">
    <property type="component" value="Unassembled WGS sequence"/>
</dbReference>
<dbReference type="Pfam" id="PF17853">
    <property type="entry name" value="GGDEF_2"/>
    <property type="match status" value="1"/>
</dbReference>
<dbReference type="InterPro" id="IPR051448">
    <property type="entry name" value="CdaR-like_regulators"/>
</dbReference>
<name>A0ABV9YP66_9PSEU</name>
<comment type="similarity">
    <text evidence="1">Belongs to the CdaR family.</text>
</comment>
<feature type="domain" description="CdaR GGDEF-like" evidence="4">
    <location>
        <begin position="167"/>
        <end position="304"/>
    </location>
</feature>
<dbReference type="InterPro" id="IPR041522">
    <property type="entry name" value="CdaR_GGDEF"/>
</dbReference>
<dbReference type="InterPro" id="IPR025736">
    <property type="entry name" value="PucR_C-HTH_dom"/>
</dbReference>
<reference evidence="6" key="1">
    <citation type="journal article" date="2019" name="Int. J. Syst. Evol. Microbiol.">
        <title>The Global Catalogue of Microorganisms (GCM) 10K type strain sequencing project: providing services to taxonomists for standard genome sequencing and annotation.</title>
        <authorList>
            <consortium name="The Broad Institute Genomics Platform"/>
            <consortium name="The Broad Institute Genome Sequencing Center for Infectious Disease"/>
            <person name="Wu L."/>
            <person name="Ma J."/>
        </authorList>
    </citation>
    <scope>NUCLEOTIDE SEQUENCE [LARGE SCALE GENOMIC DNA]</scope>
    <source>
        <strain evidence="6">CGMCC 4.7093</strain>
    </source>
</reference>
<organism evidence="5 6">
    <name type="scientific">Actinomycetospora atypica</name>
    <dbReference type="NCBI Taxonomy" id="1290095"/>
    <lineage>
        <taxon>Bacteria</taxon>
        <taxon>Bacillati</taxon>
        <taxon>Actinomycetota</taxon>
        <taxon>Actinomycetes</taxon>
        <taxon>Pseudonocardiales</taxon>
        <taxon>Pseudonocardiaceae</taxon>
        <taxon>Actinomycetospora</taxon>
    </lineage>
</organism>
<feature type="region of interest" description="Disordered" evidence="2">
    <location>
        <begin position="239"/>
        <end position="264"/>
    </location>
</feature>
<feature type="domain" description="PucR C-terminal helix-turn-helix" evidence="3">
    <location>
        <begin position="354"/>
        <end position="411"/>
    </location>
</feature>
<evidence type="ECO:0000259" key="3">
    <source>
        <dbReference type="Pfam" id="PF13556"/>
    </source>
</evidence>
<gene>
    <name evidence="5" type="ORF">ACFPBZ_20780</name>
</gene>
<evidence type="ECO:0000256" key="2">
    <source>
        <dbReference type="SAM" id="MobiDB-lite"/>
    </source>
</evidence>
<evidence type="ECO:0000259" key="4">
    <source>
        <dbReference type="Pfam" id="PF17853"/>
    </source>
</evidence>
<dbReference type="InterPro" id="IPR042070">
    <property type="entry name" value="PucR_C-HTH_sf"/>
</dbReference>
<evidence type="ECO:0000313" key="6">
    <source>
        <dbReference type="Proteomes" id="UP001595947"/>
    </source>
</evidence>
<evidence type="ECO:0000313" key="5">
    <source>
        <dbReference type="EMBL" id="MFC5064670.1"/>
    </source>
</evidence>